<sequence>MASPDLLIVGGSARAAAWCAVRAGLQVAALDRYNDLDLLAVADPCFLWDGSDGQVERVVGELGVPWMYVGPLENRPDLIDRCAKLAPLRGNGGETLRAVRDPVRLQQALADAGLPTLEVREEHDPPPMDDTWLLKPRASCGGRDVVVWRAATMNYPARQEPHYFQQLVPDSARATESLVGQVSDGWEEPCRKFTSGLRFSEFPSPPHHDGPLSAIRFGQCVGPAASRLALPPERTVFQTIGEAFSLDGLFGVDFLSFSRPHRPKTGPFKGRLGTKPTLGVLEVNPRWTASMELLPARLLPFETWSGKGLNSSASGPDEGSVHAKRVVYARRTVRVGRLPVYGPTDAFWIADVPAPGSIVHEDEPVCTVFASTPCSPVSSIAPWERLNGTERLHTELDEREKEVRSMLKAEHSGLERWGLQLPV</sequence>
<keyword evidence="2" id="KW-1185">Reference proteome</keyword>
<organism evidence="1 2">
    <name type="scientific">Alienimonas chondri</name>
    <dbReference type="NCBI Taxonomy" id="2681879"/>
    <lineage>
        <taxon>Bacteria</taxon>
        <taxon>Pseudomonadati</taxon>
        <taxon>Planctomycetota</taxon>
        <taxon>Planctomycetia</taxon>
        <taxon>Planctomycetales</taxon>
        <taxon>Planctomycetaceae</taxon>
        <taxon>Alienimonas</taxon>
    </lineage>
</organism>
<evidence type="ECO:0000313" key="1">
    <source>
        <dbReference type="EMBL" id="NNJ24527.1"/>
    </source>
</evidence>
<dbReference type="EMBL" id="WTPX01000010">
    <property type="protein sequence ID" value="NNJ24527.1"/>
    <property type="molecule type" value="Genomic_DNA"/>
</dbReference>
<comment type="caution">
    <text evidence="1">The sequence shown here is derived from an EMBL/GenBank/DDBJ whole genome shotgun (WGS) entry which is preliminary data.</text>
</comment>
<dbReference type="Proteomes" id="UP000609651">
    <property type="component" value="Unassembled WGS sequence"/>
</dbReference>
<accession>A0ABX1VB52</accession>
<evidence type="ECO:0008006" key="3">
    <source>
        <dbReference type="Google" id="ProtNLM"/>
    </source>
</evidence>
<dbReference type="SUPFAM" id="SSF56059">
    <property type="entry name" value="Glutathione synthetase ATP-binding domain-like"/>
    <property type="match status" value="1"/>
</dbReference>
<evidence type="ECO:0000313" key="2">
    <source>
        <dbReference type="Proteomes" id="UP000609651"/>
    </source>
</evidence>
<dbReference type="RefSeq" id="WP_171183568.1">
    <property type="nucleotide sequence ID" value="NZ_WTPX01000010.1"/>
</dbReference>
<name>A0ABX1VB52_9PLAN</name>
<proteinExistence type="predicted"/>
<reference evidence="1 2" key="1">
    <citation type="journal article" date="2020" name="Syst. Appl. Microbiol.">
        <title>Alienimonas chondri sp. nov., a novel planctomycete isolated from the biofilm of the red alga Chondrus crispus.</title>
        <authorList>
            <person name="Vitorino I."/>
            <person name="Albuquerque L."/>
            <person name="Wiegand S."/>
            <person name="Kallscheuer N."/>
            <person name="da Costa M.S."/>
            <person name="Lobo-da-Cunha A."/>
            <person name="Jogler C."/>
            <person name="Lage O.M."/>
        </authorList>
    </citation>
    <scope>NUCLEOTIDE SEQUENCE [LARGE SCALE GENOMIC DNA]</scope>
    <source>
        <strain evidence="1 2">LzC2</strain>
    </source>
</reference>
<gene>
    <name evidence="1" type="ORF">LzC2_05850</name>
</gene>
<protein>
    <recommendedName>
        <fullName evidence="3">ATP-grasp domain-containing protein</fullName>
    </recommendedName>
</protein>